<reference evidence="9" key="1">
    <citation type="submission" date="2025-08" db="UniProtKB">
        <authorList>
            <consortium name="Ensembl"/>
        </authorList>
    </citation>
    <scope>IDENTIFICATION</scope>
</reference>
<dbReference type="PANTHER" id="PTHR21541">
    <property type="entry name" value="BTB POZ DOMAIN CONTAINING 12"/>
    <property type="match status" value="1"/>
</dbReference>
<feature type="compositionally biased region" description="Basic and acidic residues" evidence="8">
    <location>
        <begin position="262"/>
        <end position="273"/>
    </location>
</feature>
<evidence type="ECO:0000313" key="10">
    <source>
        <dbReference type="Proteomes" id="UP000694388"/>
    </source>
</evidence>
<name>A0A8C4R652_EPTBU</name>
<keyword evidence="3" id="KW-0227">DNA damage</keyword>
<dbReference type="GeneTree" id="ENSGT00390000014091"/>
<evidence type="ECO:0000256" key="7">
    <source>
        <dbReference type="ARBA" id="ARBA00029496"/>
    </source>
</evidence>
<evidence type="ECO:0000256" key="4">
    <source>
        <dbReference type="ARBA" id="ARBA00023172"/>
    </source>
</evidence>
<organism evidence="9 10">
    <name type="scientific">Eptatretus burgeri</name>
    <name type="common">Inshore hagfish</name>
    <dbReference type="NCBI Taxonomy" id="7764"/>
    <lineage>
        <taxon>Eukaryota</taxon>
        <taxon>Metazoa</taxon>
        <taxon>Chordata</taxon>
        <taxon>Craniata</taxon>
        <taxon>Vertebrata</taxon>
        <taxon>Cyclostomata</taxon>
        <taxon>Myxini</taxon>
        <taxon>Myxiniformes</taxon>
        <taxon>Myxinidae</taxon>
        <taxon>Eptatretinae</taxon>
        <taxon>Eptatretus</taxon>
    </lineage>
</organism>
<evidence type="ECO:0000256" key="1">
    <source>
        <dbReference type="ARBA" id="ARBA00004123"/>
    </source>
</evidence>
<dbReference type="GO" id="GO:0006281">
    <property type="term" value="P:DNA repair"/>
    <property type="evidence" value="ECO:0007669"/>
    <property type="project" value="UniProtKB-KW"/>
</dbReference>
<dbReference type="GO" id="GO:0000712">
    <property type="term" value="P:resolution of meiotic recombination intermediates"/>
    <property type="evidence" value="ECO:0007669"/>
    <property type="project" value="TreeGrafter"/>
</dbReference>
<evidence type="ECO:0000256" key="2">
    <source>
        <dbReference type="ARBA" id="ARBA00006661"/>
    </source>
</evidence>
<feature type="region of interest" description="Disordered" evidence="8">
    <location>
        <begin position="131"/>
        <end position="182"/>
    </location>
</feature>
<dbReference type="GO" id="GO:0006260">
    <property type="term" value="P:DNA replication"/>
    <property type="evidence" value="ECO:0007669"/>
    <property type="project" value="InterPro"/>
</dbReference>
<dbReference type="Proteomes" id="UP000694388">
    <property type="component" value="Unplaced"/>
</dbReference>
<dbReference type="GO" id="GO:0033557">
    <property type="term" value="C:Slx1-Slx4 complex"/>
    <property type="evidence" value="ECO:0007669"/>
    <property type="project" value="InterPro"/>
</dbReference>
<comment type="subcellular location">
    <subcellularLocation>
        <location evidence="1">Nucleus</location>
    </subcellularLocation>
</comment>
<evidence type="ECO:0000313" key="9">
    <source>
        <dbReference type="Ensembl" id="ENSEBUP00000024755.1"/>
    </source>
</evidence>
<dbReference type="PANTHER" id="PTHR21541:SF3">
    <property type="entry name" value="STRUCTURE-SPECIFIC ENDONUCLEASE SUBUNIT SLX4"/>
    <property type="match status" value="1"/>
</dbReference>
<evidence type="ECO:0000256" key="3">
    <source>
        <dbReference type="ARBA" id="ARBA00022763"/>
    </source>
</evidence>
<evidence type="ECO:0000256" key="5">
    <source>
        <dbReference type="ARBA" id="ARBA00023204"/>
    </source>
</evidence>
<keyword evidence="5" id="KW-0234">DNA repair</keyword>
<accession>A0A8C4R652</accession>
<keyword evidence="10" id="KW-1185">Reference proteome</keyword>
<reference evidence="9" key="2">
    <citation type="submission" date="2025-09" db="UniProtKB">
        <authorList>
            <consortium name="Ensembl"/>
        </authorList>
    </citation>
    <scope>IDENTIFICATION</scope>
</reference>
<protein>
    <recommendedName>
        <fullName evidence="7">Structure-specific endonuclease subunit SLX4</fullName>
    </recommendedName>
</protein>
<dbReference type="Pfam" id="PF09494">
    <property type="entry name" value="Slx4"/>
    <property type="match status" value="1"/>
</dbReference>
<keyword evidence="4" id="KW-0233">DNA recombination</keyword>
<feature type="compositionally biased region" description="Basic residues" evidence="8">
    <location>
        <begin position="252"/>
        <end position="261"/>
    </location>
</feature>
<comment type="similarity">
    <text evidence="2">Belongs to the SLX4 family.</text>
</comment>
<proteinExistence type="inferred from homology"/>
<dbReference type="OMA" id="VCPAKHN"/>
<dbReference type="InterPro" id="IPR018574">
    <property type="entry name" value="Structure-sp_endonuc_su_Slx4"/>
</dbReference>
<dbReference type="AlphaFoldDB" id="A0A8C4R652"/>
<evidence type="ECO:0000256" key="6">
    <source>
        <dbReference type="ARBA" id="ARBA00023242"/>
    </source>
</evidence>
<dbReference type="Ensembl" id="ENSEBUT00000025331.1">
    <property type="protein sequence ID" value="ENSEBUP00000024755.1"/>
    <property type="gene ID" value="ENSEBUG00000015281.1"/>
</dbReference>
<dbReference type="CDD" id="cd22999">
    <property type="entry name" value="SAP_SLX4"/>
    <property type="match status" value="1"/>
</dbReference>
<evidence type="ECO:0000256" key="8">
    <source>
        <dbReference type="SAM" id="MobiDB-lite"/>
    </source>
</evidence>
<sequence>MLKCIIEIISGRKVLVPWTRHLDILMHTFVDVLDRTSEVGSCSGTPVSPMPGYSDMDTPHLTRELCRFGVRRLPKRQMVLKLKEIFHYTHETDVSPHSESADVSDKAAESVSSRLLSSRAERSEEWIAPMGVRVADDVAPSKGSSETSQEHSEPSKSSSEGEFGGDASFPEDEDPVSASQAVRQKEELHHALVALIRSWPRLYHRILLYCPIDLPDLRRDLSAAGMSVSAARLLDFLDAQGITFSTGGAARGRTRRPKKRVYRECKRGTKTER</sequence>
<feature type="region of interest" description="Disordered" evidence="8">
    <location>
        <begin position="248"/>
        <end position="273"/>
    </location>
</feature>
<keyword evidence="6" id="KW-0539">Nucleus</keyword>